<feature type="transmembrane region" description="Helical" evidence="6">
    <location>
        <begin position="81"/>
        <end position="103"/>
    </location>
</feature>
<evidence type="ECO:0000256" key="2">
    <source>
        <dbReference type="ARBA" id="ARBA00022475"/>
    </source>
</evidence>
<accession>A0A1B8TVM9</accession>
<dbReference type="RefSeq" id="WP_068362483.1">
    <property type="nucleotide sequence ID" value="NZ_CP019337.1"/>
</dbReference>
<dbReference type="OrthoDB" id="1495589at2"/>
<sequence length="474" mass="54142">MANKILVNSGIYSILNLLQKGINFLLVPILTSYLTTYDYGVVAVVTAVSAFLNVFYLLSLNGCLNRFYYEYKDDVEKVKKLFGTIVTFVFLFSFLLTIVLFLGHKYLIDPFLDNVSFFPFMLIGMISILFNPVYTIFQNTLQARQEGKRFGKNNLMFFTTNLCFLLISVTLLNLGAKGVLGSLALTNIIFFIYTISRFGKDITIGIDISILRESIKYSLPLVPHSLSGVVTTIIDRLFINNMLSTSLTGIYHLGNTFGGVVFLLASGVNQAFVPWFNEQAKLQKYNGIPRIAKVLVFLYCIIALGLSFFGKNIIFIITPEVYHQGWKVIPYISFAFVFHSVYYFFSTPLFYNIEKKGSRVLPFFTIFSAIVNIILNYFLIKEYGFLGAAIATLITKFVLVTSLSRVYKKFVKIDYSSIIMLLVPWLYFIISLIVFYDFETSEIMVKILIYSLVLIVTFFYLKKDILNLLKKDLV</sequence>
<protein>
    <submittedName>
        <fullName evidence="7">Uncharacterized protein</fullName>
    </submittedName>
</protein>
<keyword evidence="5 6" id="KW-0472">Membrane</keyword>
<dbReference type="PANTHER" id="PTHR30250:SF11">
    <property type="entry name" value="O-ANTIGEN TRANSPORTER-RELATED"/>
    <property type="match status" value="1"/>
</dbReference>
<feature type="transmembrane region" description="Helical" evidence="6">
    <location>
        <begin position="443"/>
        <end position="461"/>
    </location>
</feature>
<feature type="transmembrane region" description="Helical" evidence="6">
    <location>
        <begin position="217"/>
        <end position="238"/>
    </location>
</feature>
<dbReference type="PANTHER" id="PTHR30250">
    <property type="entry name" value="PST FAMILY PREDICTED COLANIC ACID TRANSPORTER"/>
    <property type="match status" value="1"/>
</dbReference>
<feature type="transmembrane region" description="Helical" evidence="6">
    <location>
        <begin position="250"/>
        <end position="273"/>
    </location>
</feature>
<feature type="transmembrane region" description="Helical" evidence="6">
    <location>
        <begin position="115"/>
        <end position="134"/>
    </location>
</feature>
<dbReference type="STRING" id="996801.BW723_03010"/>
<feature type="transmembrane region" description="Helical" evidence="6">
    <location>
        <begin position="385"/>
        <end position="406"/>
    </location>
</feature>
<gene>
    <name evidence="7" type="ORF">LPB301_12690</name>
</gene>
<feature type="transmembrane region" description="Helical" evidence="6">
    <location>
        <begin position="39"/>
        <end position="60"/>
    </location>
</feature>
<evidence type="ECO:0000256" key="5">
    <source>
        <dbReference type="ARBA" id="ARBA00023136"/>
    </source>
</evidence>
<evidence type="ECO:0000256" key="1">
    <source>
        <dbReference type="ARBA" id="ARBA00004651"/>
    </source>
</evidence>
<feature type="transmembrane region" description="Helical" evidence="6">
    <location>
        <begin position="155"/>
        <end position="172"/>
    </location>
</feature>
<keyword evidence="2" id="KW-1003">Cell membrane</keyword>
<feature type="transmembrane region" description="Helical" evidence="6">
    <location>
        <begin position="294"/>
        <end position="317"/>
    </location>
</feature>
<feature type="transmembrane region" description="Helical" evidence="6">
    <location>
        <begin position="418"/>
        <end position="437"/>
    </location>
</feature>
<evidence type="ECO:0000256" key="3">
    <source>
        <dbReference type="ARBA" id="ARBA00022692"/>
    </source>
</evidence>
<evidence type="ECO:0000256" key="4">
    <source>
        <dbReference type="ARBA" id="ARBA00022989"/>
    </source>
</evidence>
<evidence type="ECO:0000256" key="6">
    <source>
        <dbReference type="SAM" id="Phobius"/>
    </source>
</evidence>
<reference evidence="8" key="1">
    <citation type="submission" date="2016-02" db="EMBL/GenBank/DDBJ databases">
        <title>Paenibacillus sp. LPB0068, isolated from Crassostrea gigas.</title>
        <authorList>
            <person name="Shin S.-K."/>
            <person name="Yi H."/>
        </authorList>
    </citation>
    <scope>NUCLEOTIDE SEQUENCE [LARGE SCALE GENOMIC DNA]</scope>
    <source>
        <strain evidence="8">KCTC 23969</strain>
    </source>
</reference>
<dbReference type="AlphaFoldDB" id="A0A1B8TVM9"/>
<proteinExistence type="predicted"/>
<keyword evidence="8" id="KW-1185">Reference proteome</keyword>
<feature type="transmembrane region" description="Helical" evidence="6">
    <location>
        <begin position="329"/>
        <end position="353"/>
    </location>
</feature>
<name>A0A1B8TVM9_9FLAO</name>
<keyword evidence="3 6" id="KW-0812">Transmembrane</keyword>
<comment type="subcellular location">
    <subcellularLocation>
        <location evidence="1">Cell membrane</location>
        <topology evidence="1">Multi-pass membrane protein</topology>
    </subcellularLocation>
</comment>
<keyword evidence="4 6" id="KW-1133">Transmembrane helix</keyword>
<dbReference type="InterPro" id="IPR002797">
    <property type="entry name" value="Polysacc_synth"/>
</dbReference>
<dbReference type="GO" id="GO:0005886">
    <property type="term" value="C:plasma membrane"/>
    <property type="evidence" value="ECO:0007669"/>
    <property type="project" value="UniProtKB-SubCell"/>
</dbReference>
<dbReference type="KEGG" id="prn:BW723_03010"/>
<dbReference type="EMBL" id="LSFL01000035">
    <property type="protein sequence ID" value="OBY63650.1"/>
    <property type="molecule type" value="Genomic_DNA"/>
</dbReference>
<organism evidence="7 8">
    <name type="scientific">Polaribacter reichenbachii</name>
    <dbReference type="NCBI Taxonomy" id="996801"/>
    <lineage>
        <taxon>Bacteria</taxon>
        <taxon>Pseudomonadati</taxon>
        <taxon>Bacteroidota</taxon>
        <taxon>Flavobacteriia</taxon>
        <taxon>Flavobacteriales</taxon>
        <taxon>Flavobacteriaceae</taxon>
    </lineage>
</organism>
<evidence type="ECO:0000313" key="7">
    <source>
        <dbReference type="EMBL" id="OBY63650.1"/>
    </source>
</evidence>
<feature type="transmembrane region" description="Helical" evidence="6">
    <location>
        <begin position="360"/>
        <end position="379"/>
    </location>
</feature>
<feature type="transmembrane region" description="Helical" evidence="6">
    <location>
        <begin position="178"/>
        <end position="196"/>
    </location>
</feature>
<feature type="transmembrane region" description="Helical" evidence="6">
    <location>
        <begin position="12"/>
        <end position="33"/>
    </location>
</feature>
<dbReference type="Proteomes" id="UP000092612">
    <property type="component" value="Unassembled WGS sequence"/>
</dbReference>
<evidence type="ECO:0000313" key="8">
    <source>
        <dbReference type="Proteomes" id="UP000092612"/>
    </source>
</evidence>
<dbReference type="Pfam" id="PF01943">
    <property type="entry name" value="Polysacc_synt"/>
    <property type="match status" value="1"/>
</dbReference>
<dbReference type="InterPro" id="IPR050833">
    <property type="entry name" value="Poly_Biosynth_Transport"/>
</dbReference>
<comment type="caution">
    <text evidence="7">The sequence shown here is derived from an EMBL/GenBank/DDBJ whole genome shotgun (WGS) entry which is preliminary data.</text>
</comment>